<name>A0ABQ4C848_9ACTN</name>
<dbReference type="InterPro" id="IPR006311">
    <property type="entry name" value="TAT_signal"/>
</dbReference>
<feature type="chain" id="PRO_5046180863" description="LPXTG-motif cell wall anchor domain-containing protein" evidence="2">
    <location>
        <begin position="30"/>
        <end position="212"/>
    </location>
</feature>
<evidence type="ECO:0000313" key="4">
    <source>
        <dbReference type="Proteomes" id="UP000624325"/>
    </source>
</evidence>
<reference evidence="3 4" key="1">
    <citation type="submission" date="2021-01" db="EMBL/GenBank/DDBJ databases">
        <title>Whole genome shotgun sequence of Asanoa iriomotensis NBRC 100142.</title>
        <authorList>
            <person name="Komaki H."/>
            <person name="Tamura T."/>
        </authorList>
    </citation>
    <scope>NUCLEOTIDE SEQUENCE [LARGE SCALE GENOMIC DNA]</scope>
    <source>
        <strain evidence="3 4">NBRC 100142</strain>
    </source>
</reference>
<keyword evidence="1" id="KW-0472">Membrane</keyword>
<keyword evidence="2" id="KW-0732">Signal</keyword>
<dbReference type="RefSeq" id="WP_203705113.1">
    <property type="nucleotide sequence ID" value="NZ_BAAALU010000003.1"/>
</dbReference>
<evidence type="ECO:0000256" key="1">
    <source>
        <dbReference type="SAM" id="Phobius"/>
    </source>
</evidence>
<dbReference type="Proteomes" id="UP000624325">
    <property type="component" value="Unassembled WGS sequence"/>
</dbReference>
<keyword evidence="1" id="KW-0812">Transmembrane</keyword>
<dbReference type="PROSITE" id="PS51318">
    <property type="entry name" value="TAT"/>
    <property type="match status" value="1"/>
</dbReference>
<feature type="signal peptide" evidence="2">
    <location>
        <begin position="1"/>
        <end position="29"/>
    </location>
</feature>
<feature type="transmembrane region" description="Helical" evidence="1">
    <location>
        <begin position="181"/>
        <end position="203"/>
    </location>
</feature>
<sequence length="212" mass="20729">MRLTPVRRVLAGLGAAGTLLVTAASPAAAAPVDFDFVAQGARITGVVGDQAQVKLGFHNQGPATVDRRNSAGDVSVVDIALPKGTTAVTVPAECQPGAAGAYRCSPGPVATSGQTITFPFVLRIDSAEVAPGSVTINVRCQCDSDNVDANAGNDTAPIEVVVNTVVATSAAGGGLPISGGAAGVILGAGGLLLLAGVVGAVVAGRRRARPAG</sequence>
<organism evidence="3 4">
    <name type="scientific">Asanoa iriomotensis</name>
    <dbReference type="NCBI Taxonomy" id="234613"/>
    <lineage>
        <taxon>Bacteria</taxon>
        <taxon>Bacillati</taxon>
        <taxon>Actinomycetota</taxon>
        <taxon>Actinomycetes</taxon>
        <taxon>Micromonosporales</taxon>
        <taxon>Micromonosporaceae</taxon>
        <taxon>Asanoa</taxon>
    </lineage>
</organism>
<protein>
    <recommendedName>
        <fullName evidence="5">LPXTG-motif cell wall anchor domain-containing protein</fullName>
    </recommendedName>
</protein>
<evidence type="ECO:0008006" key="5">
    <source>
        <dbReference type="Google" id="ProtNLM"/>
    </source>
</evidence>
<comment type="caution">
    <text evidence="3">The sequence shown here is derived from an EMBL/GenBank/DDBJ whole genome shotgun (WGS) entry which is preliminary data.</text>
</comment>
<keyword evidence="4" id="KW-1185">Reference proteome</keyword>
<accession>A0ABQ4C848</accession>
<evidence type="ECO:0000313" key="3">
    <source>
        <dbReference type="EMBL" id="GIF58510.1"/>
    </source>
</evidence>
<proteinExistence type="predicted"/>
<gene>
    <name evidence="3" type="ORF">Air01nite_46050</name>
</gene>
<dbReference type="EMBL" id="BONC01000034">
    <property type="protein sequence ID" value="GIF58510.1"/>
    <property type="molecule type" value="Genomic_DNA"/>
</dbReference>
<evidence type="ECO:0000256" key="2">
    <source>
        <dbReference type="SAM" id="SignalP"/>
    </source>
</evidence>
<keyword evidence="1" id="KW-1133">Transmembrane helix</keyword>